<evidence type="ECO:0000256" key="2">
    <source>
        <dbReference type="ARBA" id="ARBA00023295"/>
    </source>
</evidence>
<dbReference type="Gene3D" id="2.60.220.20">
    <property type="entry name" value="putative beta-Galactosidase from caulobacter crescentus"/>
    <property type="match status" value="1"/>
</dbReference>
<dbReference type="Pfam" id="PF18120">
    <property type="entry name" value="DUF5597"/>
    <property type="match status" value="1"/>
</dbReference>
<name>A0ABT5KVU7_9BURK</name>
<dbReference type="InterPro" id="IPR040719">
    <property type="entry name" value="DUF5597"/>
</dbReference>
<comment type="caution">
    <text evidence="6">The sequence shown here is derived from an EMBL/GenBank/DDBJ whole genome shotgun (WGS) entry which is preliminary data.</text>
</comment>
<dbReference type="RefSeq" id="WP_273598205.1">
    <property type="nucleotide sequence ID" value="NZ_JAQQXS010000020.1"/>
</dbReference>
<keyword evidence="3" id="KW-0732">Signal</keyword>
<accession>A0ABT5KVU7</accession>
<evidence type="ECO:0000313" key="7">
    <source>
        <dbReference type="Proteomes" id="UP001219862"/>
    </source>
</evidence>
<keyword evidence="2" id="KW-0326">Glycosidase</keyword>
<keyword evidence="7" id="KW-1185">Reference proteome</keyword>
<dbReference type="InterPro" id="IPR017853">
    <property type="entry name" value="GH"/>
</dbReference>
<sequence>MHKPHPILNAARRGLALVTLSTASLWALAADKPVNRPHLVEHAGRHALMVDGAPYLILGAQVHNSSNYPQALEKVWPAVHDLHANTVEVPVAWEQIEPVEGHFDFNFIDTLLKQARDKQVHVVLLWFGTWKNTSPQYSPEWVKSNNQRFPRMQDREGKLSYCFSPFGEETLKADRKAFVALMQHLRKIDQAQHTVLMVQVENEVGTYGLVRDFSAKAQAAFEQAVPPEVLQRKKSPVALASAGNWRAVYGDYADEYFHAYAIARYIEEIAKAGRAAYDLPMYVNNAQRNPIEALAPWKNNFSSGGPGYDVIDIYKAAAPHLDIVGPDIYNPESVQMDATLKLFQRADNPLWVPEMSNAEAYARYVYQVLGRGSLGIAPFGIDYADYRNFPLGSKFTDARMVAPFARIYAVFAPMQRQWAQWAFEGRTHGVAEGDDRGDQRVDMKGWSAKVSFGQWQFGEKDWPQNSAERPDGTEKPVGGVSIAQIGDDEFVIVGQHARVRLDALPATSGTGAPFNGSMHLRVEEGHFTPSGAWVMERNWNGDQVDWGLNLPAQPVVLKVRMGRY</sequence>
<dbReference type="InterPro" id="IPR013529">
    <property type="entry name" value="Glyco_hydro_42_N"/>
</dbReference>
<reference evidence="6 7" key="1">
    <citation type="submission" date="2022-10" db="EMBL/GenBank/DDBJ databases">
        <title>paucibacter sp. hw8 Genome sequencing.</title>
        <authorList>
            <person name="Park S."/>
        </authorList>
    </citation>
    <scope>NUCLEOTIDE SEQUENCE [LARGE SCALE GENOMIC DNA]</scope>
    <source>
        <strain evidence="7">hw8</strain>
    </source>
</reference>
<organism evidence="6 7">
    <name type="scientific">Roseateles koreensis</name>
    <dbReference type="NCBI Taxonomy" id="2987526"/>
    <lineage>
        <taxon>Bacteria</taxon>
        <taxon>Pseudomonadati</taxon>
        <taxon>Pseudomonadota</taxon>
        <taxon>Betaproteobacteria</taxon>
        <taxon>Burkholderiales</taxon>
        <taxon>Sphaerotilaceae</taxon>
        <taxon>Roseateles</taxon>
    </lineage>
</organism>
<proteinExistence type="predicted"/>
<keyword evidence="1" id="KW-0378">Hydrolase</keyword>
<feature type="chain" id="PRO_5046429858" evidence="3">
    <location>
        <begin position="30"/>
        <end position="564"/>
    </location>
</feature>
<evidence type="ECO:0000259" key="5">
    <source>
        <dbReference type="Pfam" id="PF18120"/>
    </source>
</evidence>
<evidence type="ECO:0000313" key="6">
    <source>
        <dbReference type="EMBL" id="MDC8787065.1"/>
    </source>
</evidence>
<feature type="signal peptide" evidence="3">
    <location>
        <begin position="1"/>
        <end position="29"/>
    </location>
</feature>
<evidence type="ECO:0000259" key="4">
    <source>
        <dbReference type="Pfam" id="PF02449"/>
    </source>
</evidence>
<dbReference type="EMBL" id="JAQQXS010000020">
    <property type="protein sequence ID" value="MDC8787065.1"/>
    <property type="molecule type" value="Genomic_DNA"/>
</dbReference>
<dbReference type="Gene3D" id="3.20.20.80">
    <property type="entry name" value="Glycosidases"/>
    <property type="match status" value="1"/>
</dbReference>
<gene>
    <name evidence="6" type="ORF">PRZ01_17885</name>
</gene>
<evidence type="ECO:0000256" key="1">
    <source>
        <dbReference type="ARBA" id="ARBA00022801"/>
    </source>
</evidence>
<feature type="domain" description="Glycoside hydrolase family 42 N-terminal" evidence="4">
    <location>
        <begin position="79"/>
        <end position="223"/>
    </location>
</feature>
<dbReference type="Pfam" id="PF02449">
    <property type="entry name" value="Glyco_hydro_42"/>
    <property type="match status" value="1"/>
</dbReference>
<dbReference type="Proteomes" id="UP001219862">
    <property type="component" value="Unassembled WGS sequence"/>
</dbReference>
<protein>
    <submittedName>
        <fullName evidence="6">DUF5597 domain-containing protein</fullName>
    </submittedName>
</protein>
<dbReference type="SUPFAM" id="SSF51445">
    <property type="entry name" value="(Trans)glycosidases"/>
    <property type="match status" value="1"/>
</dbReference>
<evidence type="ECO:0000256" key="3">
    <source>
        <dbReference type="SAM" id="SignalP"/>
    </source>
</evidence>
<feature type="domain" description="DUF5597" evidence="5">
    <location>
        <begin position="404"/>
        <end position="550"/>
    </location>
</feature>